<accession>A0A552H4L7</accession>
<sequence>MSTIINNKEIRVFGIKRSGNHAIINWIFYQIPGQVVFANHCYLAGKEIRIYKGTGRIDCRGINYWDFKRKYFFFEKNPFFNQEIVTYSKNDQRFNGQKLKQHPKEAVIVSFEDKDIAQFSELMNRHHQEWVGKSKEVFSIVILRDPFNLLASIYKKWGKENLKNIASLWVEYAKTYLSYQASTDHCLLGINYNQWLVDVNYRQAITERLQIPFDDSKKDRVANFAGGSSFDGLSYQQDGQKMDVLSRWQIFRDDPEYYHLFKTPQLLELSEQIFGIIPGTEDFITSLQ</sequence>
<evidence type="ECO:0008006" key="3">
    <source>
        <dbReference type="Google" id="ProtNLM"/>
    </source>
</evidence>
<name>A0A552H4L7_MICVR</name>
<evidence type="ECO:0000313" key="1">
    <source>
        <dbReference type="EMBL" id="TRU66168.1"/>
    </source>
</evidence>
<gene>
    <name evidence="1" type="ORF">EWV77_24945</name>
</gene>
<comment type="caution">
    <text evidence="1">The sequence shown here is derived from an EMBL/GenBank/DDBJ whole genome shotgun (WGS) entry which is preliminary data.</text>
</comment>
<reference evidence="1 2" key="1">
    <citation type="submission" date="2019-01" db="EMBL/GenBank/DDBJ databases">
        <title>Coherence of Microcystis species and biogeography revealed through population genomics.</title>
        <authorList>
            <person name="Perez-Carrascal O.M."/>
            <person name="Terrat Y."/>
            <person name="Giani A."/>
            <person name="Fortin N."/>
            <person name="Tromas N."/>
            <person name="Shapiro B.J."/>
        </authorList>
    </citation>
    <scope>NUCLEOTIDE SEQUENCE [LARGE SCALE GENOMIC DNA]</scope>
    <source>
        <strain evidence="1">Mv_BB_P_19951000_S68D</strain>
    </source>
</reference>
<dbReference type="SUPFAM" id="SSF52540">
    <property type="entry name" value="P-loop containing nucleoside triphosphate hydrolases"/>
    <property type="match status" value="1"/>
</dbReference>
<protein>
    <recommendedName>
        <fullName evidence="3">Sulfotransferase family protein</fullName>
    </recommendedName>
</protein>
<proteinExistence type="predicted"/>
<dbReference type="Proteomes" id="UP000320674">
    <property type="component" value="Unassembled WGS sequence"/>
</dbReference>
<organism evidence="1 2">
    <name type="scientific">Microcystis viridis Mv_BB_P_19951000_S68D</name>
    <dbReference type="NCBI Taxonomy" id="2486270"/>
    <lineage>
        <taxon>Bacteria</taxon>
        <taxon>Bacillati</taxon>
        <taxon>Cyanobacteriota</taxon>
        <taxon>Cyanophyceae</taxon>
        <taxon>Oscillatoriophycideae</taxon>
        <taxon>Chroococcales</taxon>
        <taxon>Microcystaceae</taxon>
        <taxon>Microcystis</taxon>
    </lineage>
</organism>
<dbReference type="InterPro" id="IPR027417">
    <property type="entry name" value="P-loop_NTPase"/>
</dbReference>
<dbReference type="AlphaFoldDB" id="A0A552H4L7"/>
<dbReference type="EMBL" id="SFAZ01000350">
    <property type="protein sequence ID" value="TRU66168.1"/>
    <property type="molecule type" value="Genomic_DNA"/>
</dbReference>
<evidence type="ECO:0000313" key="2">
    <source>
        <dbReference type="Proteomes" id="UP000320674"/>
    </source>
</evidence>